<dbReference type="CDD" id="cd12797">
    <property type="entry name" value="M23_peptidase"/>
    <property type="match status" value="1"/>
</dbReference>
<feature type="domain" description="LysM" evidence="1">
    <location>
        <begin position="288"/>
        <end position="332"/>
    </location>
</feature>
<dbReference type="InterPro" id="IPR011055">
    <property type="entry name" value="Dup_hybrid_motif"/>
</dbReference>
<evidence type="ECO:0000259" key="1">
    <source>
        <dbReference type="PROSITE" id="PS51782"/>
    </source>
</evidence>
<dbReference type="InterPro" id="IPR050570">
    <property type="entry name" value="Cell_wall_metabolism_enzyme"/>
</dbReference>
<dbReference type="Pfam" id="PF01476">
    <property type="entry name" value="LysM"/>
    <property type="match status" value="1"/>
</dbReference>
<dbReference type="Proteomes" id="UP000184522">
    <property type="component" value="Unassembled WGS sequence"/>
</dbReference>
<evidence type="ECO:0000313" key="3">
    <source>
        <dbReference type="Proteomes" id="UP000184522"/>
    </source>
</evidence>
<dbReference type="PANTHER" id="PTHR21666">
    <property type="entry name" value="PEPTIDASE-RELATED"/>
    <property type="match status" value="1"/>
</dbReference>
<dbReference type="STRING" id="1089305.SAMN05444148_2450"/>
<dbReference type="SUPFAM" id="SSF51261">
    <property type="entry name" value="Duplicated hybrid motif"/>
    <property type="match status" value="1"/>
</dbReference>
<dbReference type="Pfam" id="PF01551">
    <property type="entry name" value="Peptidase_M23"/>
    <property type="match status" value="1"/>
</dbReference>
<name>A0A1M5UE59_9FLAO</name>
<protein>
    <submittedName>
        <fullName evidence="2">Murein DD-endopeptidase MepM and murein hydrolase activator NlpD, contain LysM domain</fullName>
    </submittedName>
</protein>
<dbReference type="EMBL" id="FQWS01000002">
    <property type="protein sequence ID" value="SHH61201.1"/>
    <property type="molecule type" value="Genomic_DNA"/>
</dbReference>
<dbReference type="SUPFAM" id="SSF54106">
    <property type="entry name" value="LysM domain"/>
    <property type="match status" value="1"/>
</dbReference>
<dbReference type="Gene3D" id="2.70.70.10">
    <property type="entry name" value="Glucose Permease (Domain IIA)"/>
    <property type="match status" value="1"/>
</dbReference>
<dbReference type="CDD" id="cd00118">
    <property type="entry name" value="LysM"/>
    <property type="match status" value="1"/>
</dbReference>
<organism evidence="2 3">
    <name type="scientific">Winogradskyella jejuensis</name>
    <dbReference type="NCBI Taxonomy" id="1089305"/>
    <lineage>
        <taxon>Bacteria</taxon>
        <taxon>Pseudomonadati</taxon>
        <taxon>Bacteroidota</taxon>
        <taxon>Flavobacteriia</taxon>
        <taxon>Flavobacteriales</taxon>
        <taxon>Flavobacteriaceae</taxon>
        <taxon>Winogradskyella</taxon>
    </lineage>
</organism>
<proteinExistence type="predicted"/>
<gene>
    <name evidence="2" type="ORF">SAMN05444148_2450</name>
</gene>
<keyword evidence="2" id="KW-0378">Hydrolase</keyword>
<dbReference type="InterPro" id="IPR018392">
    <property type="entry name" value="LysM"/>
</dbReference>
<reference evidence="3" key="1">
    <citation type="submission" date="2016-11" db="EMBL/GenBank/DDBJ databases">
        <authorList>
            <person name="Varghese N."/>
            <person name="Submissions S."/>
        </authorList>
    </citation>
    <scope>NUCLEOTIDE SEQUENCE [LARGE SCALE GENOMIC DNA]</scope>
    <source>
        <strain evidence="3">DSM 25330</strain>
    </source>
</reference>
<dbReference type="SMART" id="SM00257">
    <property type="entry name" value="LysM"/>
    <property type="match status" value="1"/>
</dbReference>
<dbReference type="InterPro" id="IPR016047">
    <property type="entry name" value="M23ase_b-sheet_dom"/>
</dbReference>
<dbReference type="InterPro" id="IPR036779">
    <property type="entry name" value="LysM_dom_sf"/>
</dbReference>
<dbReference type="PROSITE" id="PS51782">
    <property type="entry name" value="LYSM"/>
    <property type="match status" value="1"/>
</dbReference>
<dbReference type="GO" id="GO:0004222">
    <property type="term" value="F:metalloendopeptidase activity"/>
    <property type="evidence" value="ECO:0007669"/>
    <property type="project" value="TreeGrafter"/>
</dbReference>
<sequence length="334" mass="38127">MYYFVYKHKIYTIRNLNIRLNLHHQLKTMQRLFITLSVILIGLKVNAQINSEDSLKIIIEPKIAKGLSKQEVFIPIIDADTTKSSDIKGEFWDTVSFNPYRNEVVKFPLQITFQDSNYASPISKNKVITSRYGWRRGRPHQGIDIDLVTGDSVYSILDGIVRYARYSRGHGKVVVVRHYNGLETAYAHLSSINVKPNDSVAKGQFIGKGGNTGRSTGSHLHLVTSYKGQYIHPEYIFNFNEDNKIRAQELWVTKEWTRASFHSARRKSKLKLYTTEKEALASLVKTKKIYVVKSGDTLSRISKRNNVSIASICKTNSIRKSSTLKIGQKLVLEL</sequence>
<keyword evidence="3" id="KW-1185">Reference proteome</keyword>
<evidence type="ECO:0000313" key="2">
    <source>
        <dbReference type="EMBL" id="SHH61201.1"/>
    </source>
</evidence>
<dbReference type="AlphaFoldDB" id="A0A1M5UE59"/>
<accession>A0A1M5UE59</accession>
<dbReference type="PANTHER" id="PTHR21666:SF270">
    <property type="entry name" value="MUREIN HYDROLASE ACTIVATOR ENVC"/>
    <property type="match status" value="1"/>
</dbReference>
<dbReference type="Gene3D" id="3.10.350.10">
    <property type="entry name" value="LysM domain"/>
    <property type="match status" value="1"/>
</dbReference>